<dbReference type="InterPro" id="IPR001940">
    <property type="entry name" value="Peptidase_S1C"/>
</dbReference>
<reference evidence="5 6" key="1">
    <citation type="submission" date="2019-10" db="EMBL/GenBank/DDBJ databases">
        <title>Rubrobacter sp nov SCSIO 52915 isolated from a deep-sea sediment in the South China Sea.</title>
        <authorList>
            <person name="Chen R.W."/>
        </authorList>
    </citation>
    <scope>NUCLEOTIDE SEQUENCE [LARGE SCALE GENOMIC DNA]</scope>
    <source>
        <strain evidence="5 6">SCSIO 52915</strain>
    </source>
</reference>
<dbReference type="PANTHER" id="PTHR43343">
    <property type="entry name" value="PEPTIDASE S12"/>
    <property type="match status" value="1"/>
</dbReference>
<dbReference type="SMART" id="SM00228">
    <property type="entry name" value="PDZ"/>
    <property type="match status" value="1"/>
</dbReference>
<dbReference type="SUPFAM" id="SSF50156">
    <property type="entry name" value="PDZ domain-like"/>
    <property type="match status" value="1"/>
</dbReference>
<dbReference type="RefSeq" id="WP_166397414.1">
    <property type="nucleotide sequence ID" value="NZ_CP045121.1"/>
</dbReference>
<keyword evidence="6" id="KW-1185">Reference proteome</keyword>
<evidence type="ECO:0000313" key="5">
    <source>
        <dbReference type="EMBL" id="QIN79744.1"/>
    </source>
</evidence>
<accession>A0A6G8PZS9</accession>
<name>A0A6G8PZS9_9ACTN</name>
<dbReference type="Gene3D" id="2.40.10.10">
    <property type="entry name" value="Trypsin-like serine proteases"/>
    <property type="match status" value="2"/>
</dbReference>
<dbReference type="InterPro" id="IPR051201">
    <property type="entry name" value="Chloro_Bact_Ser_Proteases"/>
</dbReference>
<comment type="similarity">
    <text evidence="1">Belongs to the peptidase S1C family.</text>
</comment>
<dbReference type="CDD" id="cd06779">
    <property type="entry name" value="cpPDZ_Deg_HtrA-like"/>
    <property type="match status" value="1"/>
</dbReference>
<gene>
    <name evidence="5" type="ORF">GBA65_15740</name>
</gene>
<keyword evidence="2" id="KW-0645">Protease</keyword>
<dbReference type="GO" id="GO:0004252">
    <property type="term" value="F:serine-type endopeptidase activity"/>
    <property type="evidence" value="ECO:0007669"/>
    <property type="project" value="InterPro"/>
</dbReference>
<protein>
    <submittedName>
        <fullName evidence="5">PDZ domain-containing protein</fullName>
    </submittedName>
</protein>
<evidence type="ECO:0000256" key="2">
    <source>
        <dbReference type="ARBA" id="ARBA00022670"/>
    </source>
</evidence>
<dbReference type="InterPro" id="IPR043504">
    <property type="entry name" value="Peptidase_S1_PA_chymotrypsin"/>
</dbReference>
<evidence type="ECO:0000256" key="1">
    <source>
        <dbReference type="ARBA" id="ARBA00010541"/>
    </source>
</evidence>
<feature type="domain" description="PDZ" evidence="4">
    <location>
        <begin position="252"/>
        <end position="318"/>
    </location>
</feature>
<dbReference type="Gene3D" id="2.30.42.10">
    <property type="match status" value="1"/>
</dbReference>
<dbReference type="EMBL" id="CP045121">
    <property type="protein sequence ID" value="QIN79744.1"/>
    <property type="molecule type" value="Genomic_DNA"/>
</dbReference>
<dbReference type="SUPFAM" id="SSF50494">
    <property type="entry name" value="Trypsin-like serine proteases"/>
    <property type="match status" value="1"/>
</dbReference>
<dbReference type="KEGG" id="rmar:GBA65_15740"/>
<dbReference type="PANTHER" id="PTHR43343:SF3">
    <property type="entry name" value="PROTEASE DO-LIKE 8, CHLOROPLASTIC"/>
    <property type="match status" value="1"/>
</dbReference>
<dbReference type="Proteomes" id="UP000502706">
    <property type="component" value="Chromosome"/>
</dbReference>
<evidence type="ECO:0000313" key="6">
    <source>
        <dbReference type="Proteomes" id="UP000502706"/>
    </source>
</evidence>
<dbReference type="InterPro" id="IPR009003">
    <property type="entry name" value="Peptidase_S1_PA"/>
</dbReference>
<dbReference type="Pfam" id="PF13365">
    <property type="entry name" value="Trypsin_2"/>
    <property type="match status" value="1"/>
</dbReference>
<keyword evidence="3" id="KW-0378">Hydrolase</keyword>
<sequence length="357" mass="35344">MRRFAPLLLAAILGGAVVLGYGALFGGVSETGEPGVASAAPAGEERVARAAAEVEPSVVQVNVSGVGGTASGSGGQQGVGSGIVLREDGYIVTNNHVVEGASEVGVAFADGTTEEGRVVGTDPATDVAVIRVDRRGLPAASFGDGRDLAPGQIAVAVGSPSGFQSTVTSGVVSGVGREIPATLTGGRQESALVDLIQTDAAISPGSSGGALADGSGEVIGMNVAYLPPGQTGAESIGFAIPAGTVTSVAEQLIETGEATQPYLGVTLSDLNPETARRLDAGVESGALVAEVEPDGPAGSAGLRSGDVVTALGSEPVRNSGDLLSALRRYRPGDTVEATVVRDGEETSFELRLGERGA</sequence>
<proteinExistence type="inferred from homology"/>
<dbReference type="GO" id="GO:0006508">
    <property type="term" value="P:proteolysis"/>
    <property type="evidence" value="ECO:0007669"/>
    <property type="project" value="UniProtKB-KW"/>
</dbReference>
<dbReference type="AlphaFoldDB" id="A0A6G8PZS9"/>
<evidence type="ECO:0000259" key="4">
    <source>
        <dbReference type="PROSITE" id="PS50106"/>
    </source>
</evidence>
<organism evidence="5 6">
    <name type="scientific">Rubrobacter marinus</name>
    <dbReference type="NCBI Taxonomy" id="2653852"/>
    <lineage>
        <taxon>Bacteria</taxon>
        <taxon>Bacillati</taxon>
        <taxon>Actinomycetota</taxon>
        <taxon>Rubrobacteria</taxon>
        <taxon>Rubrobacterales</taxon>
        <taxon>Rubrobacteraceae</taxon>
        <taxon>Rubrobacter</taxon>
    </lineage>
</organism>
<dbReference type="PROSITE" id="PS50106">
    <property type="entry name" value="PDZ"/>
    <property type="match status" value="1"/>
</dbReference>
<evidence type="ECO:0000256" key="3">
    <source>
        <dbReference type="ARBA" id="ARBA00022801"/>
    </source>
</evidence>
<dbReference type="PRINTS" id="PR00834">
    <property type="entry name" value="PROTEASES2C"/>
</dbReference>
<dbReference type="InterPro" id="IPR036034">
    <property type="entry name" value="PDZ_sf"/>
</dbReference>
<dbReference type="Pfam" id="PF13180">
    <property type="entry name" value="PDZ_2"/>
    <property type="match status" value="1"/>
</dbReference>
<dbReference type="InterPro" id="IPR001478">
    <property type="entry name" value="PDZ"/>
</dbReference>